<accession>A0A840V4Y9</accession>
<evidence type="ECO:0000256" key="4">
    <source>
        <dbReference type="ARBA" id="ARBA00022741"/>
    </source>
</evidence>
<evidence type="ECO:0000256" key="1">
    <source>
        <dbReference type="ARBA" id="ARBA00005417"/>
    </source>
</evidence>
<keyword evidence="3" id="KW-0536">Nodulation</keyword>
<dbReference type="InterPro" id="IPR003593">
    <property type="entry name" value="AAA+_ATPase"/>
</dbReference>
<reference evidence="7 8" key="1">
    <citation type="submission" date="2020-08" db="EMBL/GenBank/DDBJ databases">
        <title>Genomic Encyclopedia of Type Strains, Phase IV (KMG-IV): sequencing the most valuable type-strain genomes for metagenomic binning, comparative biology and taxonomic classification.</title>
        <authorList>
            <person name="Goeker M."/>
        </authorList>
    </citation>
    <scope>NUCLEOTIDE SEQUENCE [LARGE SCALE GENOMIC DNA]</scope>
    <source>
        <strain evidence="7 8">DSM 28570</strain>
    </source>
</reference>
<dbReference type="PANTHER" id="PTHR42711">
    <property type="entry name" value="ABC TRANSPORTER ATP-BINDING PROTEIN"/>
    <property type="match status" value="1"/>
</dbReference>
<evidence type="ECO:0000256" key="3">
    <source>
        <dbReference type="ARBA" id="ARBA00022458"/>
    </source>
</evidence>
<dbReference type="Proteomes" id="UP000539642">
    <property type="component" value="Unassembled WGS sequence"/>
</dbReference>
<dbReference type="Gene3D" id="3.40.50.300">
    <property type="entry name" value="P-loop containing nucleotide triphosphate hydrolases"/>
    <property type="match status" value="1"/>
</dbReference>
<comment type="caution">
    <text evidence="7">The sequence shown here is derived from an EMBL/GenBank/DDBJ whole genome shotgun (WGS) entry which is preliminary data.</text>
</comment>
<dbReference type="InterPro" id="IPR003439">
    <property type="entry name" value="ABC_transporter-like_ATP-bd"/>
</dbReference>
<dbReference type="RefSeq" id="WP_183350614.1">
    <property type="nucleotide sequence ID" value="NZ_JACHEO010000009.1"/>
</dbReference>
<organism evidence="7 8">
    <name type="scientific">Desulfoprunum benzoelyticum</name>
    <dbReference type="NCBI Taxonomy" id="1506996"/>
    <lineage>
        <taxon>Bacteria</taxon>
        <taxon>Pseudomonadati</taxon>
        <taxon>Thermodesulfobacteriota</taxon>
        <taxon>Desulfobulbia</taxon>
        <taxon>Desulfobulbales</taxon>
        <taxon>Desulfobulbaceae</taxon>
        <taxon>Desulfoprunum</taxon>
    </lineage>
</organism>
<dbReference type="CDD" id="cd03263">
    <property type="entry name" value="ABC_subfamily_A"/>
    <property type="match status" value="1"/>
</dbReference>
<protein>
    <submittedName>
        <fullName evidence="7">ABC-2 type transport system ATP-binding protein</fullName>
    </submittedName>
</protein>
<dbReference type="Pfam" id="PF00005">
    <property type="entry name" value="ABC_tran"/>
    <property type="match status" value="1"/>
</dbReference>
<dbReference type="GO" id="GO:0016887">
    <property type="term" value="F:ATP hydrolysis activity"/>
    <property type="evidence" value="ECO:0007669"/>
    <property type="project" value="InterPro"/>
</dbReference>
<evidence type="ECO:0000256" key="5">
    <source>
        <dbReference type="ARBA" id="ARBA00022840"/>
    </source>
</evidence>
<proteinExistence type="inferred from homology"/>
<gene>
    <name evidence="7" type="ORF">HNQ81_001882</name>
</gene>
<dbReference type="SUPFAM" id="SSF52540">
    <property type="entry name" value="P-loop containing nucleoside triphosphate hydrolases"/>
    <property type="match status" value="1"/>
</dbReference>
<dbReference type="PANTHER" id="PTHR42711:SF5">
    <property type="entry name" value="ABC TRANSPORTER ATP-BINDING PROTEIN NATA"/>
    <property type="match status" value="1"/>
</dbReference>
<comment type="similarity">
    <text evidence="1">Belongs to the ABC transporter superfamily.</text>
</comment>
<feature type="domain" description="ABC transporter" evidence="6">
    <location>
        <begin position="5"/>
        <end position="227"/>
    </location>
</feature>
<evidence type="ECO:0000259" key="6">
    <source>
        <dbReference type="PROSITE" id="PS50893"/>
    </source>
</evidence>
<dbReference type="InterPro" id="IPR050763">
    <property type="entry name" value="ABC_transporter_ATP-binding"/>
</dbReference>
<evidence type="ECO:0000313" key="8">
    <source>
        <dbReference type="Proteomes" id="UP000539642"/>
    </source>
</evidence>
<evidence type="ECO:0000256" key="2">
    <source>
        <dbReference type="ARBA" id="ARBA00022448"/>
    </source>
</evidence>
<sequence>MHPILEVLHLRKRYGAVEAVRDISFHVEPGICFGLLGPNGAGKTTTLEIIEDIIKPTSGEVLFDGHRRTASFREEVGIQFQHTSLLNFLSVEETLKTFARLYHRPADLEEIIDRCDLADIRQRRNDRLSGGQTQRLMLALALLNQPRLIFLDEPSTGLDPQARRNLWDIVGQFKAEGRTLILTTHSMEEAEYLCDKIAIVDQGLIIAAGSPAELIRQYGGMNSIILPKTASTRIPPSLPFAVEERDEATLVIHLDEIHQGLQALMEMDIDLRGIFIHSPNLEDVFLHLTGKRLRE</sequence>
<dbReference type="AlphaFoldDB" id="A0A840V4Y9"/>
<dbReference type="InterPro" id="IPR027417">
    <property type="entry name" value="P-loop_NTPase"/>
</dbReference>
<name>A0A840V4Y9_9BACT</name>
<keyword evidence="2" id="KW-0813">Transport</keyword>
<keyword evidence="8" id="KW-1185">Reference proteome</keyword>
<dbReference type="GO" id="GO:0005524">
    <property type="term" value="F:ATP binding"/>
    <property type="evidence" value="ECO:0007669"/>
    <property type="project" value="UniProtKB-KW"/>
</dbReference>
<keyword evidence="4" id="KW-0547">Nucleotide-binding</keyword>
<evidence type="ECO:0000313" key="7">
    <source>
        <dbReference type="EMBL" id="MBB5348151.1"/>
    </source>
</evidence>
<dbReference type="SMART" id="SM00382">
    <property type="entry name" value="AAA"/>
    <property type="match status" value="1"/>
</dbReference>
<dbReference type="PROSITE" id="PS50893">
    <property type="entry name" value="ABC_TRANSPORTER_2"/>
    <property type="match status" value="1"/>
</dbReference>
<dbReference type="EMBL" id="JACHEO010000009">
    <property type="protein sequence ID" value="MBB5348151.1"/>
    <property type="molecule type" value="Genomic_DNA"/>
</dbReference>
<keyword evidence="5 7" id="KW-0067">ATP-binding</keyword>